<organism evidence="3 4">
    <name type="scientific">Streptomyces mesophilus</name>
    <dbReference type="NCBI Taxonomy" id="1775132"/>
    <lineage>
        <taxon>Bacteria</taxon>
        <taxon>Bacillati</taxon>
        <taxon>Actinomycetota</taxon>
        <taxon>Actinomycetes</taxon>
        <taxon>Kitasatosporales</taxon>
        <taxon>Streptomycetaceae</taxon>
        <taxon>Streptomyces</taxon>
    </lineage>
</organism>
<dbReference type="GO" id="GO:0004674">
    <property type="term" value="F:protein serine/threonine kinase activity"/>
    <property type="evidence" value="ECO:0007669"/>
    <property type="project" value="UniProtKB-KW"/>
</dbReference>
<sequence length="161" mass="16746">MTLYDEAFARGARHADAPLRPVGLDVAPDGAQTHAVMSEQDLLTVRHAVRSATVAAGFALVDQTRIVTAASELARNAYVHGGGGSLTIEVLGHGARGGVRLTVRDNGPGIPDLDKALTDGWTTGTGLGHGLGGARRLMHEFGVDTTVGEGTTVTAVRWNNR</sequence>
<feature type="domain" description="Histidine kinase/HSP90-like ATPase" evidence="2">
    <location>
        <begin position="61"/>
        <end position="161"/>
    </location>
</feature>
<evidence type="ECO:0000256" key="1">
    <source>
        <dbReference type="ARBA" id="ARBA00022527"/>
    </source>
</evidence>
<dbReference type="InterPro" id="IPR036890">
    <property type="entry name" value="HATPase_C_sf"/>
</dbReference>
<dbReference type="Pfam" id="PF02518">
    <property type="entry name" value="HATPase_c"/>
    <property type="match status" value="1"/>
</dbReference>
<keyword evidence="1" id="KW-0808">Transferase</keyword>
<gene>
    <name evidence="3" type="ORF">G6045_01395</name>
</gene>
<keyword evidence="1" id="KW-0418">Kinase</keyword>
<dbReference type="InterPro" id="IPR003594">
    <property type="entry name" value="HATPase_dom"/>
</dbReference>
<dbReference type="RefSeq" id="WP_165329859.1">
    <property type="nucleotide sequence ID" value="NZ_JAAKZW010000002.1"/>
</dbReference>
<name>A0A6G4XC84_9ACTN</name>
<dbReference type="PANTHER" id="PTHR35526">
    <property type="entry name" value="ANTI-SIGMA-F FACTOR RSBW-RELATED"/>
    <property type="match status" value="1"/>
</dbReference>
<dbReference type="AlphaFoldDB" id="A0A6G4XC84"/>
<dbReference type="PANTHER" id="PTHR35526:SF3">
    <property type="entry name" value="ANTI-SIGMA-F FACTOR RSBW"/>
    <property type="match status" value="1"/>
</dbReference>
<dbReference type="Gene3D" id="3.30.565.10">
    <property type="entry name" value="Histidine kinase-like ATPase, C-terminal domain"/>
    <property type="match status" value="1"/>
</dbReference>
<evidence type="ECO:0000313" key="4">
    <source>
        <dbReference type="Proteomes" id="UP000481109"/>
    </source>
</evidence>
<protein>
    <submittedName>
        <fullName evidence="3">Anti-sigma regulatory factor</fullName>
    </submittedName>
</protein>
<keyword evidence="4" id="KW-1185">Reference proteome</keyword>
<comment type="caution">
    <text evidence="3">The sequence shown here is derived from an EMBL/GenBank/DDBJ whole genome shotgun (WGS) entry which is preliminary data.</text>
</comment>
<dbReference type="SUPFAM" id="SSF55874">
    <property type="entry name" value="ATPase domain of HSP90 chaperone/DNA topoisomerase II/histidine kinase"/>
    <property type="match status" value="1"/>
</dbReference>
<proteinExistence type="predicted"/>
<evidence type="ECO:0000313" key="3">
    <source>
        <dbReference type="EMBL" id="NGO74344.1"/>
    </source>
</evidence>
<keyword evidence="1" id="KW-0723">Serine/threonine-protein kinase</keyword>
<dbReference type="SMART" id="SM00387">
    <property type="entry name" value="HATPase_c"/>
    <property type="match status" value="1"/>
</dbReference>
<dbReference type="EMBL" id="JAAKZW010000002">
    <property type="protein sequence ID" value="NGO74344.1"/>
    <property type="molecule type" value="Genomic_DNA"/>
</dbReference>
<evidence type="ECO:0000259" key="2">
    <source>
        <dbReference type="SMART" id="SM00387"/>
    </source>
</evidence>
<dbReference type="Proteomes" id="UP000481109">
    <property type="component" value="Unassembled WGS sequence"/>
</dbReference>
<reference evidence="3 4" key="1">
    <citation type="submission" date="2020-02" db="EMBL/GenBank/DDBJ databases">
        <title>Whole-genome analyses of novel actinobacteria.</title>
        <authorList>
            <person name="Sahin N."/>
            <person name="Tokatli A."/>
        </authorList>
    </citation>
    <scope>NUCLEOTIDE SEQUENCE [LARGE SCALE GENOMIC DNA]</scope>
    <source>
        <strain evidence="3 4">YC504</strain>
    </source>
</reference>
<accession>A0A6G4XC84</accession>
<dbReference type="InterPro" id="IPR050267">
    <property type="entry name" value="Anti-sigma-factor_SerPK"/>
</dbReference>